<dbReference type="EMBL" id="MNUY01000054">
    <property type="protein sequence ID" value="OIO13606.1"/>
    <property type="molecule type" value="Genomic_DNA"/>
</dbReference>
<evidence type="ECO:0000313" key="1">
    <source>
        <dbReference type="EMBL" id="OIO13606.1"/>
    </source>
</evidence>
<evidence type="ECO:0000313" key="2">
    <source>
        <dbReference type="Proteomes" id="UP000183120"/>
    </source>
</evidence>
<gene>
    <name evidence="1" type="ORF">AUJ73_03535</name>
</gene>
<accession>A0A1J4TT16</accession>
<dbReference type="STRING" id="1805209.AUJ73_03535"/>
<comment type="caution">
    <text evidence="1">The sequence shown here is derived from an EMBL/GenBank/DDBJ whole genome shotgun (WGS) entry which is preliminary data.</text>
</comment>
<dbReference type="Proteomes" id="UP000183120">
    <property type="component" value="Unassembled WGS sequence"/>
</dbReference>
<reference evidence="1 2" key="1">
    <citation type="journal article" date="2016" name="Environ. Microbiol.">
        <title>Genomic resolution of a cold subsurface aquifer community provides metabolic insights for novel microbes adapted to high CO concentrations.</title>
        <authorList>
            <person name="Probst A.J."/>
            <person name="Castelle C.J."/>
            <person name="Singh A."/>
            <person name="Brown C.T."/>
            <person name="Anantharaman K."/>
            <person name="Sharon I."/>
            <person name="Hug L.A."/>
            <person name="Burstein D."/>
            <person name="Emerson J.B."/>
            <person name="Thomas B.C."/>
            <person name="Banfield J.F."/>
        </authorList>
    </citation>
    <scope>NUCLEOTIDE SEQUENCE [LARGE SCALE GENOMIC DNA]</scope>
    <source>
        <strain evidence="1">CG1_02_37_22</strain>
    </source>
</reference>
<evidence type="ECO:0008006" key="3">
    <source>
        <dbReference type="Google" id="ProtNLM"/>
    </source>
</evidence>
<sequence>MKKICFCGSFKFYKEMEKAAMMLRRMGFTVIVPQPSHVRHGHNPEELKKGKYDRATLTKWEGEGAFSHLLNIRNCDAVYIFNKGSYLGPAVTVEIGYSLALNKPIFARAQVRDITLTNFIKAVVSPVKLGELLKNLPGKRV</sequence>
<dbReference type="SUPFAM" id="SSF52309">
    <property type="entry name" value="N-(deoxy)ribosyltransferase-like"/>
    <property type="match status" value="1"/>
</dbReference>
<protein>
    <recommendedName>
        <fullName evidence="3">Nucleoside 2-deoxyribosyltransferase</fullName>
    </recommendedName>
</protein>
<dbReference type="AlphaFoldDB" id="A0A1J4TT16"/>
<name>A0A1J4TT16_9BACT</name>
<proteinExistence type="predicted"/>
<dbReference type="Gene3D" id="3.40.50.450">
    <property type="match status" value="1"/>
</dbReference>
<organism evidence="1 2">
    <name type="scientific">Candidatus Gottesmanbacteria bacterium CG1_02_37_22</name>
    <dbReference type="NCBI Taxonomy" id="1805209"/>
    <lineage>
        <taxon>Bacteria</taxon>
        <taxon>Candidatus Gottesmaniibacteriota</taxon>
    </lineage>
</organism>